<evidence type="ECO:0000256" key="5">
    <source>
        <dbReference type="ARBA" id="ARBA00023237"/>
    </source>
</evidence>
<dbReference type="InterPro" id="IPR033985">
    <property type="entry name" value="SusD-like_N"/>
</dbReference>
<dbReference type="InterPro" id="IPR012944">
    <property type="entry name" value="SusD_RagB_dom"/>
</dbReference>
<dbReference type="SUPFAM" id="SSF48452">
    <property type="entry name" value="TPR-like"/>
    <property type="match status" value="1"/>
</dbReference>
<evidence type="ECO:0000256" key="4">
    <source>
        <dbReference type="ARBA" id="ARBA00023136"/>
    </source>
</evidence>
<dbReference type="InterPro" id="IPR011990">
    <property type="entry name" value="TPR-like_helical_dom_sf"/>
</dbReference>
<evidence type="ECO:0000256" key="3">
    <source>
        <dbReference type="ARBA" id="ARBA00022729"/>
    </source>
</evidence>
<accession>A0ABW9J3A7</accession>
<comment type="similarity">
    <text evidence="2">Belongs to the SusD family.</text>
</comment>
<feature type="domain" description="RagB/SusD" evidence="7">
    <location>
        <begin position="346"/>
        <end position="444"/>
    </location>
</feature>
<keyword evidence="4" id="KW-0472">Membrane</keyword>
<dbReference type="Proteomes" id="UP001517247">
    <property type="component" value="Unassembled WGS sequence"/>
</dbReference>
<feature type="chain" id="PRO_5046402908" evidence="6">
    <location>
        <begin position="25"/>
        <end position="496"/>
    </location>
</feature>
<dbReference type="EMBL" id="SSHJ02000005">
    <property type="protein sequence ID" value="MFN0255016.1"/>
    <property type="molecule type" value="Genomic_DNA"/>
</dbReference>
<evidence type="ECO:0000259" key="7">
    <source>
        <dbReference type="Pfam" id="PF07980"/>
    </source>
</evidence>
<organism evidence="9 10">
    <name type="scientific">Pedobacter ureilyticus</name>
    <dbReference type="NCBI Taxonomy" id="1393051"/>
    <lineage>
        <taxon>Bacteria</taxon>
        <taxon>Pseudomonadati</taxon>
        <taxon>Bacteroidota</taxon>
        <taxon>Sphingobacteriia</taxon>
        <taxon>Sphingobacteriales</taxon>
        <taxon>Sphingobacteriaceae</taxon>
        <taxon>Pedobacter</taxon>
    </lineage>
</organism>
<proteinExistence type="inferred from homology"/>
<evidence type="ECO:0000313" key="10">
    <source>
        <dbReference type="Proteomes" id="UP001517247"/>
    </source>
</evidence>
<dbReference type="Gene3D" id="1.25.40.390">
    <property type="match status" value="1"/>
</dbReference>
<feature type="signal peptide" evidence="6">
    <location>
        <begin position="1"/>
        <end position="24"/>
    </location>
</feature>
<dbReference type="Pfam" id="PF07980">
    <property type="entry name" value="SusD_RagB"/>
    <property type="match status" value="1"/>
</dbReference>
<keyword evidence="10" id="KW-1185">Reference proteome</keyword>
<feature type="domain" description="SusD-like N-terminal" evidence="8">
    <location>
        <begin position="80"/>
        <end position="211"/>
    </location>
</feature>
<keyword evidence="3 6" id="KW-0732">Signal</keyword>
<evidence type="ECO:0000256" key="6">
    <source>
        <dbReference type="SAM" id="SignalP"/>
    </source>
</evidence>
<name>A0ABW9J3A7_9SPHI</name>
<evidence type="ECO:0000313" key="9">
    <source>
        <dbReference type="EMBL" id="MFN0255016.1"/>
    </source>
</evidence>
<sequence>MKIFNKKIAVLAVLLVLITAQSCKKDYLETKPTQQLSAGTVFSSLKGAQGAVQGIHRMLYLYDAQGTFGLASLNINMDMLGEDLVMHNAGNGWYNAAYRWTEFRNVASGDLNYYYFYLYRIIRNANEVIDGITQETADFKQLKAQAHYYRAFCHYMLVQLYGVRYDTTPGAANSGLGVVLSLKNDFAKKPRNTVAEVYASINSDLTIAATDIAGYTRKAKDEININVVKALQARVALTTGKWAEAVTLANDAMVGFPLMSRADYEAGFNNTSNSEWIWGSTTIEEQIDNYFGSFFAYMSLDLSSTNIRQNPKKINADLYNAFPNTDVRLKNFASTATEFAPLVPSNFTTARYQSKKFRAAGLNFGAGGLVYMRSAEMYLIKAEAQARNNDEPGARATLFTLVNARNPNYVLSTKTGAALIDEILLNRRLELWGEGRRFLDLKRLDAPLDRTLTGGHTATLTGNVLNVPAGDKRWQFLIPRAEIDATGADIMKQNEL</sequence>
<dbReference type="PROSITE" id="PS51257">
    <property type="entry name" value="PROKAR_LIPOPROTEIN"/>
    <property type="match status" value="1"/>
</dbReference>
<dbReference type="Pfam" id="PF14322">
    <property type="entry name" value="SusD-like_3"/>
    <property type="match status" value="1"/>
</dbReference>
<dbReference type="RefSeq" id="WP_138722163.1">
    <property type="nucleotide sequence ID" value="NZ_SSHJ02000005.1"/>
</dbReference>
<gene>
    <name evidence="9" type="ORF">E6A44_005490</name>
</gene>
<evidence type="ECO:0000256" key="1">
    <source>
        <dbReference type="ARBA" id="ARBA00004442"/>
    </source>
</evidence>
<protein>
    <submittedName>
        <fullName evidence="9">RagB/SusD family nutrient uptake outer membrane protein</fullName>
    </submittedName>
</protein>
<reference evidence="9 10" key="1">
    <citation type="submission" date="2024-12" db="EMBL/GenBank/DDBJ databases">
        <authorList>
            <person name="Hu S."/>
        </authorList>
    </citation>
    <scope>NUCLEOTIDE SEQUENCE [LARGE SCALE GENOMIC DNA]</scope>
    <source>
        <strain evidence="9 10">THG-T11</strain>
    </source>
</reference>
<evidence type="ECO:0000256" key="2">
    <source>
        <dbReference type="ARBA" id="ARBA00006275"/>
    </source>
</evidence>
<comment type="caution">
    <text evidence="9">The sequence shown here is derived from an EMBL/GenBank/DDBJ whole genome shotgun (WGS) entry which is preliminary data.</text>
</comment>
<keyword evidence="5" id="KW-0998">Cell outer membrane</keyword>
<evidence type="ECO:0000259" key="8">
    <source>
        <dbReference type="Pfam" id="PF14322"/>
    </source>
</evidence>
<comment type="subcellular location">
    <subcellularLocation>
        <location evidence="1">Cell outer membrane</location>
    </subcellularLocation>
</comment>